<sequence length="93" mass="9860">MELAAATSLSEGGLTGLSIPPLLFVYGRPPTRHITSFVRTISGRDPRLFHLCDAASRDSGRSGVYAIGEVVAKHASDERQLGPGTVSPAHMMI</sequence>
<evidence type="ECO:0000313" key="1">
    <source>
        <dbReference type="EMBL" id="KAI4374706.1"/>
    </source>
</evidence>
<name>A0ACB9RA67_9MYRT</name>
<accession>A0ACB9RA67</accession>
<keyword evidence="2" id="KW-1185">Reference proteome</keyword>
<gene>
    <name evidence="1" type="ORF">MLD38_012669</name>
</gene>
<dbReference type="Proteomes" id="UP001057402">
    <property type="component" value="Chromosome 4"/>
</dbReference>
<proteinExistence type="predicted"/>
<dbReference type="EMBL" id="CM042883">
    <property type="protein sequence ID" value="KAI4374706.1"/>
    <property type="molecule type" value="Genomic_DNA"/>
</dbReference>
<organism evidence="1 2">
    <name type="scientific">Melastoma candidum</name>
    <dbReference type="NCBI Taxonomy" id="119954"/>
    <lineage>
        <taxon>Eukaryota</taxon>
        <taxon>Viridiplantae</taxon>
        <taxon>Streptophyta</taxon>
        <taxon>Embryophyta</taxon>
        <taxon>Tracheophyta</taxon>
        <taxon>Spermatophyta</taxon>
        <taxon>Magnoliopsida</taxon>
        <taxon>eudicotyledons</taxon>
        <taxon>Gunneridae</taxon>
        <taxon>Pentapetalae</taxon>
        <taxon>rosids</taxon>
        <taxon>malvids</taxon>
        <taxon>Myrtales</taxon>
        <taxon>Melastomataceae</taxon>
        <taxon>Melastomatoideae</taxon>
        <taxon>Melastomateae</taxon>
        <taxon>Melastoma</taxon>
    </lineage>
</organism>
<reference evidence="2" key="1">
    <citation type="journal article" date="2023" name="Front. Plant Sci.">
        <title>Chromosomal-level genome assembly of Melastoma candidum provides insights into trichome evolution.</title>
        <authorList>
            <person name="Zhong Y."/>
            <person name="Wu W."/>
            <person name="Sun C."/>
            <person name="Zou P."/>
            <person name="Liu Y."/>
            <person name="Dai S."/>
            <person name="Zhou R."/>
        </authorList>
    </citation>
    <scope>NUCLEOTIDE SEQUENCE [LARGE SCALE GENOMIC DNA]</scope>
</reference>
<evidence type="ECO:0000313" key="2">
    <source>
        <dbReference type="Proteomes" id="UP001057402"/>
    </source>
</evidence>
<protein>
    <submittedName>
        <fullName evidence="1">Uncharacterized protein</fullName>
    </submittedName>
</protein>
<comment type="caution">
    <text evidence="1">The sequence shown here is derived from an EMBL/GenBank/DDBJ whole genome shotgun (WGS) entry which is preliminary data.</text>
</comment>